<evidence type="ECO:0000256" key="11">
    <source>
        <dbReference type="ARBA" id="ARBA00023284"/>
    </source>
</evidence>
<evidence type="ECO:0000256" key="6">
    <source>
        <dbReference type="ARBA" id="ARBA00022989"/>
    </source>
</evidence>
<evidence type="ECO:0000256" key="5">
    <source>
        <dbReference type="ARBA" id="ARBA00022982"/>
    </source>
</evidence>
<evidence type="ECO:0000256" key="3">
    <source>
        <dbReference type="ARBA" id="ARBA00022448"/>
    </source>
</evidence>
<feature type="transmembrane region" description="Helical" evidence="12">
    <location>
        <begin position="77"/>
        <end position="95"/>
    </location>
</feature>
<dbReference type="EMBL" id="UINC01001150">
    <property type="protein sequence ID" value="SUZ72328.1"/>
    <property type="molecule type" value="Genomic_DNA"/>
</dbReference>
<comment type="subcellular location">
    <subcellularLocation>
        <location evidence="1">Membrane</location>
        <topology evidence="1">Multi-pass membrane protein</topology>
    </subcellularLocation>
</comment>
<evidence type="ECO:0000256" key="12">
    <source>
        <dbReference type="SAM" id="Phobius"/>
    </source>
</evidence>
<keyword evidence="3" id="KW-0813">Transport</keyword>
<dbReference type="InterPro" id="IPR023380">
    <property type="entry name" value="DsbB-like_sf"/>
</dbReference>
<comment type="similarity">
    <text evidence="2">Belongs to the DsbB family. BdbC subfamily.</text>
</comment>
<dbReference type="SUPFAM" id="SSF158442">
    <property type="entry name" value="DsbB-like"/>
    <property type="match status" value="1"/>
</dbReference>
<organism evidence="13">
    <name type="scientific">marine metagenome</name>
    <dbReference type="NCBI Taxonomy" id="408172"/>
    <lineage>
        <taxon>unclassified sequences</taxon>
        <taxon>metagenomes</taxon>
        <taxon>ecological metagenomes</taxon>
    </lineage>
</organism>
<dbReference type="PANTHER" id="PTHR43469">
    <property type="entry name" value="DISULFIDE FORMATION PROTEIN-RELATED"/>
    <property type="match status" value="1"/>
</dbReference>
<keyword evidence="5" id="KW-0249">Electron transport</keyword>
<evidence type="ECO:0000256" key="9">
    <source>
        <dbReference type="ARBA" id="ARBA00023157"/>
    </source>
</evidence>
<dbReference type="Pfam" id="PF02600">
    <property type="entry name" value="DsbB"/>
    <property type="match status" value="1"/>
</dbReference>
<feature type="transmembrane region" description="Helical" evidence="12">
    <location>
        <begin position="104"/>
        <end position="121"/>
    </location>
</feature>
<feature type="transmembrane region" description="Helical" evidence="12">
    <location>
        <begin position="42"/>
        <end position="65"/>
    </location>
</feature>
<feature type="transmembrane region" description="Helical" evidence="12">
    <location>
        <begin position="6"/>
        <end position="30"/>
    </location>
</feature>
<keyword evidence="6 12" id="KW-1133">Transmembrane helix</keyword>
<evidence type="ECO:0000256" key="1">
    <source>
        <dbReference type="ARBA" id="ARBA00004141"/>
    </source>
</evidence>
<gene>
    <name evidence="13" type="ORF">METZ01_LOCUS25182</name>
</gene>
<proteinExistence type="inferred from homology"/>
<evidence type="ECO:0000256" key="10">
    <source>
        <dbReference type="ARBA" id="ARBA00023186"/>
    </source>
</evidence>
<evidence type="ECO:0000256" key="7">
    <source>
        <dbReference type="ARBA" id="ARBA00023002"/>
    </source>
</evidence>
<dbReference type="PANTHER" id="PTHR43469:SF1">
    <property type="entry name" value="SPBETA PROPHAGE-DERIVED DISULFIDE BOND FORMATION PROTEIN B"/>
    <property type="match status" value="1"/>
</dbReference>
<keyword evidence="4 12" id="KW-0812">Transmembrane</keyword>
<reference evidence="13" key="1">
    <citation type="submission" date="2018-05" db="EMBL/GenBank/DDBJ databases">
        <authorList>
            <person name="Lanie J.A."/>
            <person name="Ng W.-L."/>
            <person name="Kazmierczak K.M."/>
            <person name="Andrzejewski T.M."/>
            <person name="Davidsen T.M."/>
            <person name="Wayne K.J."/>
            <person name="Tettelin H."/>
            <person name="Glass J.I."/>
            <person name="Rusch D."/>
            <person name="Podicherti R."/>
            <person name="Tsui H.-C.T."/>
            <person name="Winkler M.E."/>
        </authorList>
    </citation>
    <scope>NUCLEOTIDE SEQUENCE</scope>
</reference>
<dbReference type="GO" id="GO:0015035">
    <property type="term" value="F:protein-disulfide reductase activity"/>
    <property type="evidence" value="ECO:0007669"/>
    <property type="project" value="InterPro"/>
</dbReference>
<protein>
    <recommendedName>
        <fullName evidence="14">Disulfide bond formation protein B</fullName>
    </recommendedName>
</protein>
<evidence type="ECO:0000256" key="8">
    <source>
        <dbReference type="ARBA" id="ARBA00023136"/>
    </source>
</evidence>
<dbReference type="InterPro" id="IPR003752">
    <property type="entry name" value="DiS_bond_form_DsbB/BdbC"/>
</dbReference>
<dbReference type="AlphaFoldDB" id="A0A381Q091"/>
<evidence type="ECO:0000256" key="4">
    <source>
        <dbReference type="ARBA" id="ARBA00022692"/>
    </source>
</evidence>
<accession>A0A381Q091</accession>
<dbReference type="GO" id="GO:0006457">
    <property type="term" value="P:protein folding"/>
    <property type="evidence" value="ECO:0007669"/>
    <property type="project" value="InterPro"/>
</dbReference>
<keyword evidence="7" id="KW-0560">Oxidoreductase</keyword>
<keyword evidence="10" id="KW-0143">Chaperone</keyword>
<keyword evidence="11" id="KW-0676">Redox-active center</keyword>
<keyword evidence="9" id="KW-1015">Disulfide bond</keyword>
<evidence type="ECO:0008006" key="14">
    <source>
        <dbReference type="Google" id="ProtNLM"/>
    </source>
</evidence>
<sequence length="179" mass="19650">MDVASVLSLFAWAVVLINALTLTLVAVLVTPRSRKISSVRRVRSMAGSFSVVLAIAATLASLYLSEIGDLVPCRWCWIQRAAMYPLALVLLIAWLTRDHHVRRYAIPISLLGLAASTWHYLLQQVPSLSDSQSCSLTTPCSVTYIEKFGFVSVPWMAGSVFLLILLLLAGFRSNEGRIG</sequence>
<dbReference type="InterPro" id="IPR012187">
    <property type="entry name" value="Disulphide_bond_form_BdbC"/>
</dbReference>
<dbReference type="GO" id="GO:0016020">
    <property type="term" value="C:membrane"/>
    <property type="evidence" value="ECO:0007669"/>
    <property type="project" value="UniProtKB-SubCell"/>
</dbReference>
<keyword evidence="8 12" id="KW-0472">Membrane</keyword>
<name>A0A381Q091_9ZZZZ</name>
<evidence type="ECO:0000313" key="13">
    <source>
        <dbReference type="EMBL" id="SUZ72328.1"/>
    </source>
</evidence>
<feature type="transmembrane region" description="Helical" evidence="12">
    <location>
        <begin position="153"/>
        <end position="171"/>
    </location>
</feature>
<dbReference type="Gene3D" id="1.20.1550.10">
    <property type="entry name" value="DsbB-like"/>
    <property type="match status" value="1"/>
</dbReference>
<evidence type="ECO:0000256" key="2">
    <source>
        <dbReference type="ARBA" id="ARBA00007602"/>
    </source>
</evidence>